<dbReference type="InterPro" id="IPR016483">
    <property type="entry name" value="UCP006404_Pept_M50_CBS"/>
</dbReference>
<evidence type="ECO:0000259" key="16">
    <source>
        <dbReference type="PROSITE" id="PS51371"/>
    </source>
</evidence>
<dbReference type="CDD" id="cd06164">
    <property type="entry name" value="S2P-M50_SpoIVFB_CBS"/>
    <property type="match status" value="1"/>
</dbReference>
<evidence type="ECO:0000256" key="2">
    <source>
        <dbReference type="ARBA" id="ARBA00007931"/>
    </source>
</evidence>
<accession>A0ABS9P847</accession>
<evidence type="ECO:0000256" key="10">
    <source>
        <dbReference type="ARBA" id="ARBA00022989"/>
    </source>
</evidence>
<evidence type="ECO:0000256" key="7">
    <source>
        <dbReference type="ARBA" id="ARBA00022737"/>
    </source>
</evidence>
<dbReference type="InterPro" id="IPR008915">
    <property type="entry name" value="Peptidase_M50"/>
</dbReference>
<keyword evidence="13 14" id="KW-0472">Membrane</keyword>
<evidence type="ECO:0000256" key="6">
    <source>
        <dbReference type="ARBA" id="ARBA00022723"/>
    </source>
</evidence>
<evidence type="ECO:0000256" key="5">
    <source>
        <dbReference type="ARBA" id="ARBA00022692"/>
    </source>
</evidence>
<keyword evidence="3 14" id="KW-1003">Cell membrane</keyword>
<evidence type="ECO:0000256" key="4">
    <source>
        <dbReference type="ARBA" id="ARBA00022670"/>
    </source>
</evidence>
<dbReference type="InterPro" id="IPR046342">
    <property type="entry name" value="CBS_dom_sf"/>
</dbReference>
<evidence type="ECO:0000313" key="18">
    <source>
        <dbReference type="Proteomes" id="UP000814385"/>
    </source>
</evidence>
<protein>
    <recommendedName>
        <fullName evidence="14">Zinc metalloprotease</fullName>
    </recommendedName>
</protein>
<evidence type="ECO:0000256" key="14">
    <source>
        <dbReference type="PIRNR" id="PIRNR006404"/>
    </source>
</evidence>
<evidence type="ECO:0000256" key="13">
    <source>
        <dbReference type="ARBA" id="ARBA00023136"/>
    </source>
</evidence>
<feature type="transmembrane region" description="Helical" evidence="14">
    <location>
        <begin position="107"/>
        <end position="128"/>
    </location>
</feature>
<comment type="subcellular location">
    <subcellularLocation>
        <location evidence="1 14">Cell membrane</location>
        <topology evidence="1 14">Multi-pass membrane protein</topology>
    </subcellularLocation>
</comment>
<dbReference type="PANTHER" id="PTHR39188">
    <property type="entry name" value="MEMBRANE-ASSOCIATED ZINC METALLOPROTEASE M50B"/>
    <property type="match status" value="1"/>
</dbReference>
<reference evidence="17 18" key="1">
    <citation type="submission" date="2020-05" db="EMBL/GenBank/DDBJ databases">
        <title>Comparative genomic analysis of denitrifying bacteria from Halomonas genus.</title>
        <authorList>
            <person name="Wang L."/>
            <person name="Shao Z."/>
        </authorList>
    </citation>
    <scope>NUCLEOTIDE SEQUENCE [LARGE SCALE GENOMIC DNA]</scope>
    <source>
        <strain evidence="17 18">A4</strain>
    </source>
</reference>
<dbReference type="PIRSF" id="PIRSF006404">
    <property type="entry name" value="UCP006404_Pept_M50_CBS"/>
    <property type="match status" value="1"/>
</dbReference>
<keyword evidence="7" id="KW-0677">Repeat</keyword>
<comment type="similarity">
    <text evidence="2 14">Belongs to the peptidase M50B family.</text>
</comment>
<comment type="caution">
    <text evidence="17">The sequence shown here is derived from an EMBL/GenBank/DDBJ whole genome shotgun (WGS) entry which is preliminary data.</text>
</comment>
<evidence type="ECO:0000256" key="3">
    <source>
        <dbReference type="ARBA" id="ARBA00022475"/>
    </source>
</evidence>
<name>A0ABS9P847_9GAMM</name>
<dbReference type="Pfam" id="PF00571">
    <property type="entry name" value="CBS"/>
    <property type="match status" value="1"/>
</dbReference>
<keyword evidence="6 14" id="KW-0479">Metal-binding</keyword>
<dbReference type="GO" id="GO:0008233">
    <property type="term" value="F:peptidase activity"/>
    <property type="evidence" value="ECO:0007669"/>
    <property type="project" value="UniProtKB-KW"/>
</dbReference>
<evidence type="ECO:0000256" key="9">
    <source>
        <dbReference type="ARBA" id="ARBA00022833"/>
    </source>
</evidence>
<sequence length="373" mass="41086">MFKSVLVLGHFRGIRFEIHISWLIIFALLMVSMSTGFQQHYPDWSMTTAIGTALVTSLVFFASIVAHELGHSLVAISRGVPVRAITLFVFGGVAQMVRDPERANDEFWIAIAGPVVSFALALTFGLLAGLTAEWYEPVSVALGWLALINLVVAVFNLVPGFPLDGGRVLRALVWKVTGDARKGNLTARVSGRMVAYGLFGVALWNILVIGNLVGGLWIMLIAWFLLTMTQAQSRLFDMRERLAGIVARDLAEAGVPSVDADCRLDDWVYHHALPAGRRAAMVGNPDRVEGLISLSDTQRIPREQWPDTPVAAVMTPLKALHHVAPDTPADAILQLMNEHSLNQVPVMQGRRVSGWIDRQRLLRTIELYLEVGR</sequence>
<dbReference type="SUPFAM" id="SSF54631">
    <property type="entry name" value="CBS-domain pair"/>
    <property type="match status" value="1"/>
</dbReference>
<feature type="transmembrane region" description="Helical" evidence="14">
    <location>
        <begin position="44"/>
        <end position="66"/>
    </location>
</feature>
<comment type="cofactor">
    <cofactor evidence="14">
        <name>Zn(2+)</name>
        <dbReference type="ChEBI" id="CHEBI:29105"/>
    </cofactor>
    <text evidence="14">Binds 1 zinc ion per subunit.</text>
</comment>
<keyword evidence="9 14" id="KW-0862">Zinc</keyword>
<keyword evidence="12 15" id="KW-0129">CBS domain</keyword>
<dbReference type="PANTHER" id="PTHR39188:SF3">
    <property type="entry name" value="STAGE IV SPORULATION PROTEIN FB"/>
    <property type="match status" value="1"/>
</dbReference>
<evidence type="ECO:0000256" key="11">
    <source>
        <dbReference type="ARBA" id="ARBA00023049"/>
    </source>
</evidence>
<evidence type="ECO:0000256" key="15">
    <source>
        <dbReference type="PROSITE-ProRule" id="PRU00703"/>
    </source>
</evidence>
<dbReference type="PROSITE" id="PS51371">
    <property type="entry name" value="CBS"/>
    <property type="match status" value="1"/>
</dbReference>
<evidence type="ECO:0000256" key="8">
    <source>
        <dbReference type="ARBA" id="ARBA00022801"/>
    </source>
</evidence>
<keyword evidence="4 14" id="KW-0645">Protease</keyword>
<keyword evidence="11 14" id="KW-0482">Metalloprotease</keyword>
<gene>
    <name evidence="17" type="ORF">HOP52_09260</name>
</gene>
<evidence type="ECO:0000256" key="1">
    <source>
        <dbReference type="ARBA" id="ARBA00004651"/>
    </source>
</evidence>
<keyword evidence="5 14" id="KW-0812">Transmembrane</keyword>
<evidence type="ECO:0000256" key="12">
    <source>
        <dbReference type="ARBA" id="ARBA00023122"/>
    </source>
</evidence>
<dbReference type="EMBL" id="JABFUC010000006">
    <property type="protein sequence ID" value="MCG6657942.1"/>
    <property type="molecule type" value="Genomic_DNA"/>
</dbReference>
<proteinExistence type="inferred from homology"/>
<feature type="transmembrane region" description="Helical" evidence="14">
    <location>
        <begin position="73"/>
        <end position="95"/>
    </location>
</feature>
<evidence type="ECO:0000313" key="17">
    <source>
        <dbReference type="EMBL" id="MCG6657942.1"/>
    </source>
</evidence>
<dbReference type="RefSeq" id="WP_238977087.1">
    <property type="nucleotide sequence ID" value="NZ_JABFUC010000006.1"/>
</dbReference>
<dbReference type="Proteomes" id="UP000814385">
    <property type="component" value="Unassembled WGS sequence"/>
</dbReference>
<organism evidence="17 18">
    <name type="scientific">Billgrantia campisalis</name>
    <dbReference type="NCBI Taxonomy" id="74661"/>
    <lineage>
        <taxon>Bacteria</taxon>
        <taxon>Pseudomonadati</taxon>
        <taxon>Pseudomonadota</taxon>
        <taxon>Gammaproteobacteria</taxon>
        <taxon>Oceanospirillales</taxon>
        <taxon>Halomonadaceae</taxon>
        <taxon>Billgrantia</taxon>
    </lineage>
</organism>
<feature type="domain" description="CBS" evidence="16">
    <location>
        <begin position="314"/>
        <end position="371"/>
    </location>
</feature>
<dbReference type="Gene3D" id="3.10.580.10">
    <property type="entry name" value="CBS-domain"/>
    <property type="match status" value="1"/>
</dbReference>
<dbReference type="GO" id="GO:0006508">
    <property type="term" value="P:proteolysis"/>
    <property type="evidence" value="ECO:0007669"/>
    <property type="project" value="UniProtKB-KW"/>
</dbReference>
<feature type="transmembrane region" description="Helical" evidence="14">
    <location>
        <begin position="140"/>
        <end position="158"/>
    </location>
</feature>
<keyword evidence="18" id="KW-1185">Reference proteome</keyword>
<dbReference type="InterPro" id="IPR000644">
    <property type="entry name" value="CBS_dom"/>
</dbReference>
<keyword evidence="10 14" id="KW-1133">Transmembrane helix</keyword>
<feature type="transmembrane region" description="Helical" evidence="14">
    <location>
        <begin position="202"/>
        <end position="226"/>
    </location>
</feature>
<dbReference type="Pfam" id="PF02163">
    <property type="entry name" value="Peptidase_M50"/>
    <property type="match status" value="2"/>
</dbReference>
<keyword evidence="8 14" id="KW-0378">Hydrolase</keyword>
<feature type="transmembrane region" description="Helical" evidence="14">
    <location>
        <begin position="20"/>
        <end position="38"/>
    </location>
</feature>